<organism evidence="2 3">
    <name type="scientific">Luteimonas notoginsengisoli</name>
    <dbReference type="NCBI Taxonomy" id="1578200"/>
    <lineage>
        <taxon>Bacteria</taxon>
        <taxon>Pseudomonadati</taxon>
        <taxon>Pseudomonadota</taxon>
        <taxon>Gammaproteobacteria</taxon>
        <taxon>Lysobacterales</taxon>
        <taxon>Lysobacteraceae</taxon>
        <taxon>Luteimonas</taxon>
    </lineage>
</organism>
<dbReference type="InterPro" id="IPR032710">
    <property type="entry name" value="NTF2-like_dom_sf"/>
</dbReference>
<name>A0ABV7UUC8_9GAMM</name>
<comment type="caution">
    <text evidence="2">The sequence shown here is derived from an EMBL/GenBank/DDBJ whole genome shotgun (WGS) entry which is preliminary data.</text>
</comment>
<evidence type="ECO:0000259" key="1">
    <source>
        <dbReference type="Pfam" id="PF14534"/>
    </source>
</evidence>
<proteinExistence type="predicted"/>
<evidence type="ECO:0000313" key="2">
    <source>
        <dbReference type="EMBL" id="MFC3660491.1"/>
    </source>
</evidence>
<feature type="domain" description="DUF4440" evidence="1">
    <location>
        <begin position="10"/>
        <end position="118"/>
    </location>
</feature>
<dbReference type="Gene3D" id="3.10.450.50">
    <property type="match status" value="1"/>
</dbReference>
<dbReference type="SUPFAM" id="SSF54427">
    <property type="entry name" value="NTF2-like"/>
    <property type="match status" value="1"/>
</dbReference>
<keyword evidence="3" id="KW-1185">Reference proteome</keyword>
<dbReference type="RefSeq" id="WP_386710022.1">
    <property type="nucleotide sequence ID" value="NZ_JBHRYF010000008.1"/>
</dbReference>
<protein>
    <submittedName>
        <fullName evidence="2">Nuclear transport factor 2 family protein</fullName>
    </submittedName>
</protein>
<accession>A0ABV7UUC8</accession>
<gene>
    <name evidence="2" type="ORF">ACFOM9_10475</name>
</gene>
<dbReference type="Proteomes" id="UP001595724">
    <property type="component" value="Unassembled WGS sequence"/>
</dbReference>
<reference evidence="3" key="1">
    <citation type="journal article" date="2019" name="Int. J. Syst. Evol. Microbiol.">
        <title>The Global Catalogue of Microorganisms (GCM) 10K type strain sequencing project: providing services to taxonomists for standard genome sequencing and annotation.</title>
        <authorList>
            <consortium name="The Broad Institute Genomics Platform"/>
            <consortium name="The Broad Institute Genome Sequencing Center for Infectious Disease"/>
            <person name="Wu L."/>
            <person name="Ma J."/>
        </authorList>
    </citation>
    <scope>NUCLEOTIDE SEQUENCE [LARGE SCALE GENOMIC DNA]</scope>
    <source>
        <strain evidence="3">KCTC 42211</strain>
    </source>
</reference>
<dbReference type="InterPro" id="IPR027843">
    <property type="entry name" value="DUF4440"/>
</dbReference>
<dbReference type="EMBL" id="JBHRYF010000008">
    <property type="protein sequence ID" value="MFC3660491.1"/>
    <property type="molecule type" value="Genomic_DNA"/>
</dbReference>
<dbReference type="Pfam" id="PF14534">
    <property type="entry name" value="DUF4440"/>
    <property type="match status" value="1"/>
</dbReference>
<sequence>MATSSIASEIEELERRFWQSMVDDTPEVATDLLAERALMVGGHGAMSFDKAGYTRMANDPKHRLHAFAMSEFEVLSPADDVAIASYRVQQTVEVDGERNELAVVDSSTWVRIDDAWRCAAHTESLAPPGGA</sequence>
<evidence type="ECO:0000313" key="3">
    <source>
        <dbReference type="Proteomes" id="UP001595724"/>
    </source>
</evidence>